<evidence type="ECO:0000313" key="1">
    <source>
        <dbReference type="EMBL" id="CAG8502942.1"/>
    </source>
</evidence>
<sequence>MGKSGSGKTSMRSIIFHNYVARDTRRLGATIDVENSRVRFLGNLVLNLWDCGGQETFMENYFASQREHIFRNVEVLIYVFDVESREIERDMHYYQDCLEAILANSKDAKIFCLIHKMDLVQEELRNRAWSSIVHSLIPNVRVLESHLQNFATICEADEVVLFERTTFLVISHSTRIEHPDVHSKAQAQFRSMEIRQANFAAFFDILTTNTYVMVIMSDPTVAATQMNISVARKHFEKLEVAHIAR</sequence>
<comment type="caution">
    <text evidence="1">The sequence shown here is derived from an EMBL/GenBank/DDBJ whole genome shotgun (WGS) entry which is preliminary data.</text>
</comment>
<name>A0ACA9KZW1_9GLOM</name>
<gene>
    <name evidence="1" type="ORF">SCALOS_LOCUS3325</name>
</gene>
<proteinExistence type="predicted"/>
<accession>A0ACA9KZW1</accession>
<reference evidence="1" key="1">
    <citation type="submission" date="2021-06" db="EMBL/GenBank/DDBJ databases">
        <authorList>
            <person name="Kallberg Y."/>
            <person name="Tangrot J."/>
            <person name="Rosling A."/>
        </authorList>
    </citation>
    <scope>NUCLEOTIDE SEQUENCE</scope>
    <source>
        <strain evidence="1">AU212A</strain>
    </source>
</reference>
<dbReference type="Proteomes" id="UP000789860">
    <property type="component" value="Unassembled WGS sequence"/>
</dbReference>
<evidence type="ECO:0000313" key="2">
    <source>
        <dbReference type="Proteomes" id="UP000789860"/>
    </source>
</evidence>
<dbReference type="EMBL" id="CAJVPM010003561">
    <property type="protein sequence ID" value="CAG8502942.1"/>
    <property type="molecule type" value="Genomic_DNA"/>
</dbReference>
<protein>
    <submittedName>
        <fullName evidence="1">10719_t:CDS:1</fullName>
    </submittedName>
</protein>
<organism evidence="1 2">
    <name type="scientific">Scutellospora calospora</name>
    <dbReference type="NCBI Taxonomy" id="85575"/>
    <lineage>
        <taxon>Eukaryota</taxon>
        <taxon>Fungi</taxon>
        <taxon>Fungi incertae sedis</taxon>
        <taxon>Mucoromycota</taxon>
        <taxon>Glomeromycotina</taxon>
        <taxon>Glomeromycetes</taxon>
        <taxon>Diversisporales</taxon>
        <taxon>Gigasporaceae</taxon>
        <taxon>Scutellospora</taxon>
    </lineage>
</organism>
<keyword evidence="2" id="KW-1185">Reference proteome</keyword>